<feature type="domain" description="NlpC/P60" evidence="5">
    <location>
        <begin position="1"/>
        <end position="138"/>
    </location>
</feature>
<dbReference type="InterPro" id="IPR023346">
    <property type="entry name" value="Lysozyme-like_dom_sf"/>
</dbReference>
<keyword evidence="4" id="KW-0788">Thiol protease</keyword>
<dbReference type="PROSITE" id="PS51935">
    <property type="entry name" value="NLPC_P60"/>
    <property type="match status" value="1"/>
</dbReference>
<evidence type="ECO:0000256" key="1">
    <source>
        <dbReference type="ARBA" id="ARBA00007074"/>
    </source>
</evidence>
<organism evidence="6 7">
    <name type="scientific">Lactococcus protaetiae</name>
    <dbReference type="NCBI Taxonomy" id="2592653"/>
    <lineage>
        <taxon>Bacteria</taxon>
        <taxon>Bacillati</taxon>
        <taxon>Bacillota</taxon>
        <taxon>Bacilli</taxon>
        <taxon>Lactobacillales</taxon>
        <taxon>Streptococcaceae</taxon>
        <taxon>Lactococcus</taxon>
    </lineage>
</organism>
<reference evidence="6 7" key="1">
    <citation type="submission" date="2019-07" db="EMBL/GenBank/DDBJ databases">
        <title>Genome sequencing of KACC 19320.</title>
        <authorList>
            <person name="Heo J."/>
            <person name="Kim S.-J."/>
            <person name="Kim J.-S."/>
            <person name="Hong S.-B."/>
            <person name="Kwon S.-W."/>
        </authorList>
    </citation>
    <scope>NUCLEOTIDE SEQUENCE [LARGE SCALE GENOMIC DNA]</scope>
    <source>
        <strain evidence="6 7">KACC 19320</strain>
    </source>
</reference>
<gene>
    <name evidence="6" type="ORF">FLP15_03205</name>
</gene>
<dbReference type="AlphaFoldDB" id="A0A514Z791"/>
<name>A0A514Z791_9LACT</name>
<dbReference type="Gene3D" id="3.90.1720.10">
    <property type="entry name" value="endopeptidase domain like (from Nostoc punctiforme)"/>
    <property type="match status" value="1"/>
</dbReference>
<evidence type="ECO:0000256" key="3">
    <source>
        <dbReference type="ARBA" id="ARBA00022801"/>
    </source>
</evidence>
<proteinExistence type="inferred from homology"/>
<dbReference type="KEGG" id="lack:FLP15_03205"/>
<evidence type="ECO:0000256" key="4">
    <source>
        <dbReference type="ARBA" id="ARBA00022807"/>
    </source>
</evidence>
<evidence type="ECO:0000313" key="7">
    <source>
        <dbReference type="Proteomes" id="UP000315128"/>
    </source>
</evidence>
<dbReference type="OrthoDB" id="2156809at2"/>
<dbReference type="InterPro" id="IPR000064">
    <property type="entry name" value="NLP_P60_dom"/>
</dbReference>
<dbReference type="Proteomes" id="UP000315128">
    <property type="component" value="Chromosome"/>
</dbReference>
<dbReference type="RefSeq" id="WP_142765972.1">
    <property type="nucleotide sequence ID" value="NZ_CP041356.1"/>
</dbReference>
<evidence type="ECO:0000256" key="2">
    <source>
        <dbReference type="ARBA" id="ARBA00022670"/>
    </source>
</evidence>
<dbReference type="GO" id="GO:0006508">
    <property type="term" value="P:proteolysis"/>
    <property type="evidence" value="ECO:0007669"/>
    <property type="project" value="UniProtKB-KW"/>
</dbReference>
<dbReference type="SUPFAM" id="SSF54001">
    <property type="entry name" value="Cysteine proteinases"/>
    <property type="match status" value="1"/>
</dbReference>
<dbReference type="SUPFAM" id="SSF53955">
    <property type="entry name" value="Lysozyme-like"/>
    <property type="match status" value="1"/>
</dbReference>
<evidence type="ECO:0000259" key="5">
    <source>
        <dbReference type="PROSITE" id="PS51935"/>
    </source>
</evidence>
<accession>A0A514Z791</accession>
<dbReference type="GO" id="GO:0008234">
    <property type="term" value="F:cysteine-type peptidase activity"/>
    <property type="evidence" value="ECO:0007669"/>
    <property type="project" value="UniProtKB-KW"/>
</dbReference>
<evidence type="ECO:0000313" key="6">
    <source>
        <dbReference type="EMBL" id="QDK70357.1"/>
    </source>
</evidence>
<dbReference type="EMBL" id="CP041356">
    <property type="protein sequence ID" value="QDK70357.1"/>
    <property type="molecule type" value="Genomic_DNA"/>
</dbReference>
<sequence>MGNIEKMIAWMEARKGKVTYSMTSRLGPNSYDCSSSVFFAMIAGGFLPAGSMGNTETLFAMSGKTLKEISRAEVKRGDIFISGTPGGSNGSAGHTGIFLSNGAFIHCSYVNNGIAENTNDAYMATSLPHHFYRIVNGNSVSTDNKPQMIQLAIDGQFGKATARRLQEYFDTDGKDGVISHQYKQAFNQNIYAAQFDSSLTGSNVIKALQKFLGIAQDGLCGQGTIKALQKHLGTTQDGMISPVSDIVKALQKRLNANKL</sequence>
<protein>
    <submittedName>
        <fullName evidence="6">Phage holin</fullName>
    </submittedName>
</protein>
<dbReference type="InterPro" id="IPR038765">
    <property type="entry name" value="Papain-like_cys_pep_sf"/>
</dbReference>
<keyword evidence="2" id="KW-0645">Protease</keyword>
<dbReference type="InterPro" id="IPR008044">
    <property type="entry name" value="Phage_lysin"/>
</dbReference>
<keyword evidence="7" id="KW-1185">Reference proteome</keyword>
<comment type="similarity">
    <text evidence="1">Belongs to the peptidase C40 family.</text>
</comment>
<keyword evidence="3" id="KW-0378">Hydrolase</keyword>
<dbReference type="Pfam" id="PF05382">
    <property type="entry name" value="Amidase_5"/>
    <property type="match status" value="1"/>
</dbReference>